<keyword evidence="2" id="KW-0560">Oxidoreductase</keyword>
<evidence type="ECO:0000256" key="1">
    <source>
        <dbReference type="ARBA" id="ARBA00001964"/>
    </source>
</evidence>
<dbReference type="AlphaFoldDB" id="A0A6J6G151"/>
<dbReference type="InterPro" id="IPR005475">
    <property type="entry name" value="Transketolase-like_Pyr-bd"/>
</dbReference>
<organism evidence="6">
    <name type="scientific">freshwater metagenome</name>
    <dbReference type="NCBI Taxonomy" id="449393"/>
    <lineage>
        <taxon>unclassified sequences</taxon>
        <taxon>metagenomes</taxon>
        <taxon>ecological metagenomes</taxon>
    </lineage>
</organism>
<dbReference type="SUPFAM" id="SSF52518">
    <property type="entry name" value="Thiamin diphosphate-binding fold (THDP-binding)"/>
    <property type="match status" value="1"/>
</dbReference>
<accession>A0A6J6G151</accession>
<dbReference type="PANTHER" id="PTHR43257:SF2">
    <property type="entry name" value="PYRUVATE DEHYDROGENASE E1 COMPONENT SUBUNIT BETA"/>
    <property type="match status" value="1"/>
</dbReference>
<dbReference type="GO" id="GO:0016491">
    <property type="term" value="F:oxidoreductase activity"/>
    <property type="evidence" value="ECO:0007669"/>
    <property type="project" value="UniProtKB-KW"/>
</dbReference>
<dbReference type="Pfam" id="PF02780">
    <property type="entry name" value="Transketolase_C"/>
    <property type="match status" value="1"/>
</dbReference>
<evidence type="ECO:0000313" key="6">
    <source>
        <dbReference type="EMBL" id="CAB4592933.1"/>
    </source>
</evidence>
<reference evidence="6" key="1">
    <citation type="submission" date="2020-05" db="EMBL/GenBank/DDBJ databases">
        <authorList>
            <person name="Chiriac C."/>
            <person name="Salcher M."/>
            <person name="Ghai R."/>
            <person name="Kavagutti S V."/>
        </authorList>
    </citation>
    <scope>NUCLEOTIDE SEQUENCE</scope>
</reference>
<dbReference type="InterPro" id="IPR009014">
    <property type="entry name" value="Transketo_C/PFOR_II"/>
</dbReference>
<keyword evidence="3" id="KW-0786">Thiamine pyrophosphate</keyword>
<evidence type="ECO:0000256" key="3">
    <source>
        <dbReference type="ARBA" id="ARBA00023052"/>
    </source>
</evidence>
<dbReference type="Pfam" id="PF02779">
    <property type="entry name" value="Transket_pyr"/>
    <property type="match status" value="1"/>
</dbReference>
<dbReference type="InterPro" id="IPR033248">
    <property type="entry name" value="Transketolase_C"/>
</dbReference>
<evidence type="ECO:0000259" key="5">
    <source>
        <dbReference type="Pfam" id="PF02780"/>
    </source>
</evidence>
<dbReference type="EMBL" id="CAEZUJ010000006">
    <property type="protein sequence ID" value="CAB4592933.1"/>
    <property type="molecule type" value="Genomic_DNA"/>
</dbReference>
<evidence type="ECO:0000259" key="4">
    <source>
        <dbReference type="Pfam" id="PF02779"/>
    </source>
</evidence>
<evidence type="ECO:0000256" key="2">
    <source>
        <dbReference type="ARBA" id="ARBA00023002"/>
    </source>
</evidence>
<dbReference type="Gene3D" id="3.40.50.920">
    <property type="match status" value="1"/>
</dbReference>
<feature type="domain" description="Transketolase C-terminal" evidence="5">
    <location>
        <begin position="112"/>
        <end position="236"/>
    </location>
</feature>
<dbReference type="SUPFAM" id="SSF52922">
    <property type="entry name" value="TK C-terminal domain-like"/>
    <property type="match status" value="1"/>
</dbReference>
<feature type="domain" description="Transketolase-like pyrimidine-binding" evidence="4">
    <location>
        <begin position="2"/>
        <end position="97"/>
    </location>
</feature>
<gene>
    <name evidence="6" type="ORF">UFOPK1811_00283</name>
</gene>
<dbReference type="InterPro" id="IPR029061">
    <property type="entry name" value="THDP-binding"/>
</dbReference>
<sequence length="246" mass="26612">MWMDFLFVALDQLVNQASNVRYISNGKVTAPMVVRVQQGITPGSCAQHSQSMEAILAHIPGIKVGLPSNSHDAYQMLKAAVLDPDPVILIESRALYMNSDPVDFDAPIETLGGARIAREGKDLAVITWGKTTPVVLRAAEEIKAEHGIDVCVVDLRWLNPLDEETIFEAVKSSNGKAIIVHEANVTGGFGAEISARISSRLFAELKAPVIRLGVPDSRIPASPVMQKALIPDVPKIVEAIRKLHAI</sequence>
<dbReference type="PANTHER" id="PTHR43257">
    <property type="entry name" value="PYRUVATE DEHYDROGENASE E1 COMPONENT BETA SUBUNIT"/>
    <property type="match status" value="1"/>
</dbReference>
<protein>
    <submittedName>
        <fullName evidence="6">Unannotated protein</fullName>
    </submittedName>
</protein>
<dbReference type="Gene3D" id="3.40.50.970">
    <property type="match status" value="1"/>
</dbReference>
<name>A0A6J6G151_9ZZZZ</name>
<comment type="cofactor">
    <cofactor evidence="1">
        <name>thiamine diphosphate</name>
        <dbReference type="ChEBI" id="CHEBI:58937"/>
    </cofactor>
</comment>
<proteinExistence type="predicted"/>